<evidence type="ECO:0000256" key="1">
    <source>
        <dbReference type="ARBA" id="ARBA00004162"/>
    </source>
</evidence>
<evidence type="ECO:0000256" key="4">
    <source>
        <dbReference type="ARBA" id="ARBA00022692"/>
    </source>
</evidence>
<keyword evidence="6 7" id="KW-0472">Membrane</keyword>
<feature type="domain" description="OmpA-like" evidence="10">
    <location>
        <begin position="118"/>
        <end position="239"/>
    </location>
</feature>
<dbReference type="InterPro" id="IPR050330">
    <property type="entry name" value="Bact_OuterMem_StrucFunc"/>
</dbReference>
<evidence type="ECO:0000256" key="6">
    <source>
        <dbReference type="ARBA" id="ARBA00023136"/>
    </source>
</evidence>
<evidence type="ECO:0000256" key="7">
    <source>
        <dbReference type="PROSITE-ProRule" id="PRU00473"/>
    </source>
</evidence>
<comment type="similarity">
    <text evidence="2">Belongs to the MotB family.</text>
</comment>
<dbReference type="PROSITE" id="PS51123">
    <property type="entry name" value="OMPA_2"/>
    <property type="match status" value="1"/>
</dbReference>
<proteinExistence type="inferred from homology"/>
<accession>A0A653A385</accession>
<reference evidence="11" key="1">
    <citation type="submission" date="2018-07" db="EMBL/GenBank/DDBJ databases">
        <authorList>
            <consortium name="Genoscope - CEA"/>
            <person name="William W."/>
        </authorList>
    </citation>
    <scope>NUCLEOTIDE SEQUENCE</scope>
    <source>
        <strain evidence="11">IK1</strain>
    </source>
</reference>
<evidence type="ECO:0000256" key="9">
    <source>
        <dbReference type="SAM" id="Phobius"/>
    </source>
</evidence>
<gene>
    <name evidence="11" type="ORF">TRIP_B200620</name>
</gene>
<keyword evidence="5 9" id="KW-1133">Transmembrane helix</keyword>
<evidence type="ECO:0000256" key="8">
    <source>
        <dbReference type="SAM" id="MobiDB-lite"/>
    </source>
</evidence>
<dbReference type="AlphaFoldDB" id="A0A653A385"/>
<feature type="compositionally biased region" description="Basic and acidic residues" evidence="8">
    <location>
        <begin position="256"/>
        <end position="273"/>
    </location>
</feature>
<name>A0A653A385_UNCDX</name>
<dbReference type="InterPro" id="IPR025713">
    <property type="entry name" value="MotB-like_N_dom"/>
</dbReference>
<evidence type="ECO:0000259" key="10">
    <source>
        <dbReference type="PROSITE" id="PS51123"/>
    </source>
</evidence>
<sequence>MNNKRHDIRGNQSEGSFKRGGWQVVYSGFILIMLCFFIMLCSFSTIEEAKVLRFVKSFSNAVNILSGGLKFTEGSEVLLPGLDMVDKRNPLADLLQRLEEIIRKVGFSQSEVTFSMSESGLSMRLASQVLFRVGEAELSGQALPLLEKIGLLIEKTDYSVRIEGHTDNTPIHTEHFPSNWELSTARAVTVLRYFLETRDIPAGRLSAVGFGEYQPLYPNDNEENRSGNRRVEIVFVDGPKMRGGMDEVTDGAQGEDSEKRRESGRRRELADDL</sequence>
<dbReference type="PANTHER" id="PTHR30329:SF21">
    <property type="entry name" value="LIPOPROTEIN YIAD-RELATED"/>
    <property type="match status" value="1"/>
</dbReference>
<dbReference type="Pfam" id="PF13677">
    <property type="entry name" value="MotB_plug"/>
    <property type="match status" value="1"/>
</dbReference>
<dbReference type="SUPFAM" id="SSF103088">
    <property type="entry name" value="OmpA-like"/>
    <property type="match status" value="1"/>
</dbReference>
<evidence type="ECO:0000256" key="2">
    <source>
        <dbReference type="ARBA" id="ARBA00008914"/>
    </source>
</evidence>
<feature type="region of interest" description="Disordered" evidence="8">
    <location>
        <begin position="236"/>
        <end position="273"/>
    </location>
</feature>
<protein>
    <recommendedName>
        <fullName evidence="10">OmpA-like domain-containing protein</fullName>
    </recommendedName>
</protein>
<evidence type="ECO:0000313" key="11">
    <source>
        <dbReference type="EMBL" id="VBB42480.1"/>
    </source>
</evidence>
<comment type="subcellular location">
    <subcellularLocation>
        <location evidence="1">Cell membrane</location>
        <topology evidence="1">Single-pass membrane protein</topology>
    </subcellularLocation>
</comment>
<feature type="transmembrane region" description="Helical" evidence="9">
    <location>
        <begin position="21"/>
        <end position="40"/>
    </location>
</feature>
<evidence type="ECO:0000256" key="3">
    <source>
        <dbReference type="ARBA" id="ARBA00022475"/>
    </source>
</evidence>
<keyword evidence="4 9" id="KW-0812">Transmembrane</keyword>
<dbReference type="Gene3D" id="3.30.1330.60">
    <property type="entry name" value="OmpA-like domain"/>
    <property type="match status" value="1"/>
</dbReference>
<dbReference type="Pfam" id="PF00691">
    <property type="entry name" value="OmpA"/>
    <property type="match status" value="1"/>
</dbReference>
<dbReference type="GO" id="GO:0005886">
    <property type="term" value="C:plasma membrane"/>
    <property type="evidence" value="ECO:0007669"/>
    <property type="project" value="UniProtKB-SubCell"/>
</dbReference>
<organism evidence="11">
    <name type="scientific">Uncultured Desulfatiglans sp</name>
    <dbReference type="NCBI Taxonomy" id="1748965"/>
    <lineage>
        <taxon>Bacteria</taxon>
        <taxon>Pseudomonadati</taxon>
        <taxon>Thermodesulfobacteriota</taxon>
        <taxon>Desulfobacteria</taxon>
        <taxon>Desulfatiglandales</taxon>
        <taxon>Desulfatiglandaceae</taxon>
        <taxon>Desulfatiglans</taxon>
        <taxon>environmental samples</taxon>
    </lineage>
</organism>
<dbReference type="PANTHER" id="PTHR30329">
    <property type="entry name" value="STATOR ELEMENT OF FLAGELLAR MOTOR COMPLEX"/>
    <property type="match status" value="1"/>
</dbReference>
<keyword evidence="3" id="KW-1003">Cell membrane</keyword>
<dbReference type="InterPro" id="IPR006665">
    <property type="entry name" value="OmpA-like"/>
</dbReference>
<evidence type="ECO:0000256" key="5">
    <source>
        <dbReference type="ARBA" id="ARBA00022989"/>
    </source>
</evidence>
<dbReference type="InterPro" id="IPR036737">
    <property type="entry name" value="OmpA-like_sf"/>
</dbReference>
<dbReference type="CDD" id="cd07185">
    <property type="entry name" value="OmpA_C-like"/>
    <property type="match status" value="1"/>
</dbReference>
<dbReference type="EMBL" id="UPXX01000013">
    <property type="protein sequence ID" value="VBB42480.1"/>
    <property type="molecule type" value="Genomic_DNA"/>
</dbReference>